<feature type="signal peptide" evidence="1">
    <location>
        <begin position="1"/>
        <end position="32"/>
    </location>
</feature>
<dbReference type="SUPFAM" id="SSF53590">
    <property type="entry name" value="Nucleoside hydrolase"/>
    <property type="match status" value="1"/>
</dbReference>
<sequence>MKTSSFSTPLRLLVALAMAVLAVAAAPAPASAGRTPTRLIIDTDFGQWWDDVAAVAAAHTAADQGRTRILGMMTDVRNDWNAPALDALNTWYGRPGIPIGVTAGAAPVDQNYSRLLAENYPHAGRTEDSVALYRRLLRSQPDHSVTILSIGSLTGLSRLLKTDRALVARKVARAVVMGGEYPAATAPEWNFGLDLDATRHVVAGWPTPIVFDGFETGLPVLVGNNVCATHPAGSPVRAAFDVLYGCGTTQHDGTWDPTALYYAIYGPDGVFRLSGSGGHNVVTPDGLNTWTVGGHRQQYLVLTDPAALTSKLDALIDAV</sequence>
<dbReference type="PANTHER" id="PTHR43264">
    <property type="match status" value="1"/>
</dbReference>
<dbReference type="RefSeq" id="WP_284921214.1">
    <property type="nucleotide sequence ID" value="NZ_CP126980.1"/>
</dbReference>
<dbReference type="GO" id="GO:0016787">
    <property type="term" value="F:hydrolase activity"/>
    <property type="evidence" value="ECO:0007669"/>
    <property type="project" value="UniProtKB-KW"/>
</dbReference>
<dbReference type="InterPro" id="IPR036452">
    <property type="entry name" value="Ribo_hydro-like"/>
</dbReference>
<keyword evidence="1" id="KW-0732">Signal</keyword>
<dbReference type="Gene3D" id="3.90.245.10">
    <property type="entry name" value="Ribonucleoside hydrolase-like"/>
    <property type="match status" value="1"/>
</dbReference>
<dbReference type="Pfam" id="PF01156">
    <property type="entry name" value="IU_nuc_hydro"/>
    <property type="match status" value="1"/>
</dbReference>
<reference evidence="3 4" key="1">
    <citation type="submission" date="2023-06" db="EMBL/GenBank/DDBJ databases">
        <authorList>
            <person name="Yushchuk O."/>
            <person name="Binda E."/>
            <person name="Ruckert-Reed C."/>
            <person name="Fedorenko V."/>
            <person name="Kalinowski J."/>
            <person name="Marinelli F."/>
        </authorList>
    </citation>
    <scope>NUCLEOTIDE SEQUENCE [LARGE SCALE GENOMIC DNA]</scope>
    <source>
        <strain evidence="3 4">NRRL 3884</strain>
    </source>
</reference>
<evidence type="ECO:0000256" key="1">
    <source>
        <dbReference type="SAM" id="SignalP"/>
    </source>
</evidence>
<proteinExistence type="predicted"/>
<name>A0ABY8WPH5_9ACTN</name>
<feature type="chain" id="PRO_5047234857" evidence="1">
    <location>
        <begin position="33"/>
        <end position="319"/>
    </location>
</feature>
<evidence type="ECO:0000313" key="3">
    <source>
        <dbReference type="EMBL" id="WIM99776.1"/>
    </source>
</evidence>
<dbReference type="Proteomes" id="UP001240150">
    <property type="component" value="Chromosome"/>
</dbReference>
<protein>
    <submittedName>
        <fullName evidence="3">Nucleoside hydrolase</fullName>
    </submittedName>
</protein>
<evidence type="ECO:0000313" key="4">
    <source>
        <dbReference type="Proteomes" id="UP001240150"/>
    </source>
</evidence>
<feature type="domain" description="Inosine/uridine-preferring nucleoside hydrolase" evidence="2">
    <location>
        <begin position="39"/>
        <end position="228"/>
    </location>
</feature>
<organism evidence="3 4">
    <name type="scientific">Actinoplanes oblitus</name>
    <dbReference type="NCBI Taxonomy" id="3040509"/>
    <lineage>
        <taxon>Bacteria</taxon>
        <taxon>Bacillati</taxon>
        <taxon>Actinomycetota</taxon>
        <taxon>Actinomycetes</taxon>
        <taxon>Micromonosporales</taxon>
        <taxon>Micromonosporaceae</taxon>
        <taxon>Actinoplanes</taxon>
    </lineage>
</organism>
<dbReference type="InterPro" id="IPR001910">
    <property type="entry name" value="Inosine/uridine_hydrolase_dom"/>
</dbReference>
<keyword evidence="4" id="KW-1185">Reference proteome</keyword>
<dbReference type="PANTHER" id="PTHR43264:SF1">
    <property type="entry name" value="INOSINE_URIDINE-PREFERRING NUCLEOSIDE HYDROLASE DOMAIN-CONTAINING PROTEIN"/>
    <property type="match status" value="1"/>
</dbReference>
<accession>A0ABY8WPH5</accession>
<dbReference type="EMBL" id="CP126980">
    <property type="protein sequence ID" value="WIM99776.1"/>
    <property type="molecule type" value="Genomic_DNA"/>
</dbReference>
<gene>
    <name evidence="3" type="ORF">ACTOB_003440</name>
</gene>
<keyword evidence="3" id="KW-0378">Hydrolase</keyword>
<evidence type="ECO:0000259" key="2">
    <source>
        <dbReference type="Pfam" id="PF01156"/>
    </source>
</evidence>